<proteinExistence type="predicted"/>
<reference evidence="2 3" key="1">
    <citation type="submission" date="2018-07" db="EMBL/GenBank/DDBJ databases">
        <title>Genomic Encyclopedia of Type Strains, Phase IV (KMG-IV): sequencing the most valuable type-strain genomes for metagenomic binning, comparative biology and taxonomic classification.</title>
        <authorList>
            <person name="Goeker M."/>
        </authorList>
    </citation>
    <scope>NUCLEOTIDE SEQUENCE [LARGE SCALE GENOMIC DNA]</scope>
    <source>
        <strain evidence="2 3">DSM 21410</strain>
    </source>
</reference>
<evidence type="ECO:0000256" key="1">
    <source>
        <dbReference type="SAM" id="Phobius"/>
    </source>
</evidence>
<dbReference type="Proteomes" id="UP000253517">
    <property type="component" value="Unassembled WGS sequence"/>
</dbReference>
<protein>
    <submittedName>
        <fullName evidence="2">Uncharacterized protein</fullName>
    </submittedName>
</protein>
<feature type="transmembrane region" description="Helical" evidence="1">
    <location>
        <begin position="62"/>
        <end position="83"/>
    </location>
</feature>
<evidence type="ECO:0000313" key="2">
    <source>
        <dbReference type="EMBL" id="RCX03921.1"/>
    </source>
</evidence>
<comment type="caution">
    <text evidence="2">The sequence shown here is derived from an EMBL/GenBank/DDBJ whole genome shotgun (WGS) entry which is preliminary data.</text>
</comment>
<evidence type="ECO:0000313" key="3">
    <source>
        <dbReference type="Proteomes" id="UP000253517"/>
    </source>
</evidence>
<feature type="transmembrane region" description="Helical" evidence="1">
    <location>
        <begin position="95"/>
        <end position="115"/>
    </location>
</feature>
<feature type="transmembrane region" description="Helical" evidence="1">
    <location>
        <begin position="31"/>
        <end position="50"/>
    </location>
</feature>
<keyword evidence="1" id="KW-0472">Membrane</keyword>
<keyword evidence="3" id="KW-1185">Reference proteome</keyword>
<keyword evidence="1" id="KW-0812">Transmembrane</keyword>
<feature type="transmembrane region" description="Helical" evidence="1">
    <location>
        <begin position="7"/>
        <end position="25"/>
    </location>
</feature>
<gene>
    <name evidence="2" type="ORF">DES35_102378</name>
</gene>
<keyword evidence="1" id="KW-1133">Transmembrane helix</keyword>
<sequence length="119" mass="13710">MKENKAVIWLNFISIALLLLHLIISSTFLRFVVFSYLIIVSISTFEILILRVRNNGTFGSYLPYLVLGMSLLKMIVSILWIFFALKIGLITTQSVMSHFFIPYFVMLALTAILMVKIMR</sequence>
<accession>A0A369A433</accession>
<dbReference type="RefSeq" id="WP_114366203.1">
    <property type="nucleotide sequence ID" value="NZ_BHZF01000002.1"/>
</dbReference>
<name>A0A369A433_9FLAO</name>
<organism evidence="2 3">
    <name type="scientific">Schleiferia thermophila</name>
    <dbReference type="NCBI Taxonomy" id="884107"/>
    <lineage>
        <taxon>Bacteria</taxon>
        <taxon>Pseudomonadati</taxon>
        <taxon>Bacteroidota</taxon>
        <taxon>Flavobacteriia</taxon>
        <taxon>Flavobacteriales</taxon>
        <taxon>Schleiferiaceae</taxon>
        <taxon>Schleiferia</taxon>
    </lineage>
</organism>
<dbReference type="EMBL" id="QPJS01000002">
    <property type="protein sequence ID" value="RCX03921.1"/>
    <property type="molecule type" value="Genomic_DNA"/>
</dbReference>
<dbReference type="AlphaFoldDB" id="A0A369A433"/>